<dbReference type="EMBL" id="JANQDX010000011">
    <property type="protein sequence ID" value="KAL0916981.1"/>
    <property type="molecule type" value="Genomic_DNA"/>
</dbReference>
<reference evidence="2 3" key="1">
    <citation type="journal article" date="2024" name="Plant Biotechnol. J.">
        <title>Dendrobium thyrsiflorum genome and its molecular insights into genes involved in important horticultural traits.</title>
        <authorList>
            <person name="Chen B."/>
            <person name="Wang J.Y."/>
            <person name="Zheng P.J."/>
            <person name="Li K.L."/>
            <person name="Liang Y.M."/>
            <person name="Chen X.F."/>
            <person name="Zhang C."/>
            <person name="Zhao X."/>
            <person name="He X."/>
            <person name="Zhang G.Q."/>
            <person name="Liu Z.J."/>
            <person name="Xu Q."/>
        </authorList>
    </citation>
    <scope>NUCLEOTIDE SEQUENCE [LARGE SCALE GENOMIC DNA]</scope>
    <source>
        <strain evidence="2">GZMU011</strain>
    </source>
</reference>
<gene>
    <name evidence="2" type="ORF">M5K25_014537</name>
</gene>
<comment type="caution">
    <text evidence="2">The sequence shown here is derived from an EMBL/GenBank/DDBJ whole genome shotgun (WGS) entry which is preliminary data.</text>
</comment>
<evidence type="ECO:0000313" key="3">
    <source>
        <dbReference type="Proteomes" id="UP001552299"/>
    </source>
</evidence>
<feature type="region of interest" description="Disordered" evidence="1">
    <location>
        <begin position="16"/>
        <end position="61"/>
    </location>
</feature>
<evidence type="ECO:0000256" key="1">
    <source>
        <dbReference type="SAM" id="MobiDB-lite"/>
    </source>
</evidence>
<proteinExistence type="predicted"/>
<organism evidence="2 3">
    <name type="scientific">Dendrobium thyrsiflorum</name>
    <name type="common">Pinecone-like raceme dendrobium</name>
    <name type="synonym">Orchid</name>
    <dbReference type="NCBI Taxonomy" id="117978"/>
    <lineage>
        <taxon>Eukaryota</taxon>
        <taxon>Viridiplantae</taxon>
        <taxon>Streptophyta</taxon>
        <taxon>Embryophyta</taxon>
        <taxon>Tracheophyta</taxon>
        <taxon>Spermatophyta</taxon>
        <taxon>Magnoliopsida</taxon>
        <taxon>Liliopsida</taxon>
        <taxon>Asparagales</taxon>
        <taxon>Orchidaceae</taxon>
        <taxon>Epidendroideae</taxon>
        <taxon>Malaxideae</taxon>
        <taxon>Dendrobiinae</taxon>
        <taxon>Dendrobium</taxon>
    </lineage>
</organism>
<dbReference type="Proteomes" id="UP001552299">
    <property type="component" value="Unassembled WGS sequence"/>
</dbReference>
<keyword evidence="3" id="KW-1185">Reference proteome</keyword>
<dbReference type="AlphaFoldDB" id="A0ABD0UWF4"/>
<sequence>MDKFILKLRDSVGFPAERQASRGGPAERRALGGGPAERLASGGSPAERRASDGGPTTSGFRWWSDRTPVVVEEEQGGQSDLRFLSWFLGLRRPHSIVPSAKAALILQRFHCADARCCNPRSSAC</sequence>
<protein>
    <submittedName>
        <fullName evidence="2">Uncharacterized protein</fullName>
    </submittedName>
</protein>
<accession>A0ABD0UWF4</accession>
<evidence type="ECO:0000313" key="2">
    <source>
        <dbReference type="EMBL" id="KAL0916981.1"/>
    </source>
</evidence>
<name>A0ABD0UWF4_DENTH</name>